<gene>
    <name evidence="2" type="ORF">ACH49Z_23655</name>
</gene>
<dbReference type="RefSeq" id="WP_397064709.1">
    <property type="nucleotide sequence ID" value="NZ_JBIRYL010000009.1"/>
</dbReference>
<keyword evidence="3" id="KW-1185">Reference proteome</keyword>
<evidence type="ECO:0000313" key="2">
    <source>
        <dbReference type="EMBL" id="MFI2232853.1"/>
    </source>
</evidence>
<evidence type="ECO:0000313" key="3">
    <source>
        <dbReference type="Proteomes" id="UP001611494"/>
    </source>
</evidence>
<comment type="caution">
    <text evidence="2">The sequence shown here is derived from an EMBL/GenBank/DDBJ whole genome shotgun (WGS) entry which is preliminary data.</text>
</comment>
<proteinExistence type="predicted"/>
<sequence>MSEPSAGDPGALAARLAALPDEQLLAVLVVAAAGRDKLAPLYEAATRLLSETGQGAAAPGVIPGTPASSGYGAGPDVGSSSQVGGGVGAAAGAAGAATGSAGGYSASGVPTFGSVRDKVERRFGTAFGARALGKQSPAGRGADEQWEAREQAARERLAQIRTSLHEGEGS</sequence>
<organism evidence="2 3">
    <name type="scientific">Nocardia testacea</name>
    <dbReference type="NCBI Taxonomy" id="248551"/>
    <lineage>
        <taxon>Bacteria</taxon>
        <taxon>Bacillati</taxon>
        <taxon>Actinomycetota</taxon>
        <taxon>Actinomycetes</taxon>
        <taxon>Mycobacteriales</taxon>
        <taxon>Nocardiaceae</taxon>
        <taxon>Nocardia</taxon>
    </lineage>
</organism>
<evidence type="ECO:0000256" key="1">
    <source>
        <dbReference type="SAM" id="MobiDB-lite"/>
    </source>
</evidence>
<accession>A0ABW7W220</accession>
<dbReference type="Proteomes" id="UP001611494">
    <property type="component" value="Unassembled WGS sequence"/>
</dbReference>
<feature type="region of interest" description="Disordered" evidence="1">
    <location>
        <begin position="53"/>
        <end position="81"/>
    </location>
</feature>
<protein>
    <submittedName>
        <fullName evidence="2">Uncharacterized protein</fullName>
    </submittedName>
</protein>
<name>A0ABW7W220_9NOCA</name>
<feature type="region of interest" description="Disordered" evidence="1">
    <location>
        <begin position="128"/>
        <end position="152"/>
    </location>
</feature>
<feature type="compositionally biased region" description="Basic and acidic residues" evidence="1">
    <location>
        <begin position="141"/>
        <end position="152"/>
    </location>
</feature>
<dbReference type="EMBL" id="JBIRYL010000009">
    <property type="protein sequence ID" value="MFI2232853.1"/>
    <property type="molecule type" value="Genomic_DNA"/>
</dbReference>
<reference evidence="2 3" key="1">
    <citation type="submission" date="2024-10" db="EMBL/GenBank/DDBJ databases">
        <title>The Natural Products Discovery Center: Release of the First 8490 Sequenced Strains for Exploring Actinobacteria Biosynthetic Diversity.</title>
        <authorList>
            <person name="Kalkreuter E."/>
            <person name="Kautsar S.A."/>
            <person name="Yang D."/>
            <person name="Bader C.D."/>
            <person name="Teijaro C.N."/>
            <person name="Fluegel L."/>
            <person name="Davis C.M."/>
            <person name="Simpson J.R."/>
            <person name="Lauterbach L."/>
            <person name="Steele A.D."/>
            <person name="Gui C."/>
            <person name="Meng S."/>
            <person name="Li G."/>
            <person name="Viehrig K."/>
            <person name="Ye F."/>
            <person name="Su P."/>
            <person name="Kiefer A.F."/>
            <person name="Nichols A."/>
            <person name="Cepeda A.J."/>
            <person name="Yan W."/>
            <person name="Fan B."/>
            <person name="Jiang Y."/>
            <person name="Adhikari A."/>
            <person name="Zheng C.-J."/>
            <person name="Schuster L."/>
            <person name="Cowan T.M."/>
            <person name="Smanski M.J."/>
            <person name="Chevrette M.G."/>
            <person name="De Carvalho L.P.S."/>
            <person name="Shen B."/>
        </authorList>
    </citation>
    <scope>NUCLEOTIDE SEQUENCE [LARGE SCALE GENOMIC DNA]</scope>
    <source>
        <strain evidence="2 3">NPDC019377</strain>
    </source>
</reference>